<organism evidence="2 3">
    <name type="scientific">Vulpes vulpes</name>
    <name type="common">Red fox</name>
    <dbReference type="NCBI Taxonomy" id="9627"/>
    <lineage>
        <taxon>Eukaryota</taxon>
        <taxon>Metazoa</taxon>
        <taxon>Chordata</taxon>
        <taxon>Craniata</taxon>
        <taxon>Vertebrata</taxon>
        <taxon>Euteleostomi</taxon>
        <taxon>Mammalia</taxon>
        <taxon>Eutheria</taxon>
        <taxon>Laurasiatheria</taxon>
        <taxon>Carnivora</taxon>
        <taxon>Caniformia</taxon>
        <taxon>Canidae</taxon>
        <taxon>Vulpes</taxon>
    </lineage>
</organism>
<evidence type="ECO:0000313" key="3">
    <source>
        <dbReference type="RefSeq" id="XP_072585131.1"/>
    </source>
</evidence>
<accession>A0ABM4Y4C7</accession>
<keyword evidence="2" id="KW-1185">Reference proteome</keyword>
<dbReference type="Proteomes" id="UP001652641">
    <property type="component" value="Chromosome 12"/>
</dbReference>
<protein>
    <submittedName>
        <fullName evidence="3">Uncharacterized protein isoform X1</fullName>
    </submittedName>
</protein>
<evidence type="ECO:0000313" key="2">
    <source>
        <dbReference type="Proteomes" id="UP001652641"/>
    </source>
</evidence>
<name>A0ABM4Y4C7_VULVU</name>
<feature type="compositionally biased region" description="Polar residues" evidence="1">
    <location>
        <begin position="229"/>
        <end position="240"/>
    </location>
</feature>
<proteinExistence type="predicted"/>
<reference evidence="3" key="1">
    <citation type="submission" date="2025-08" db="UniProtKB">
        <authorList>
            <consortium name="RefSeq"/>
        </authorList>
    </citation>
    <scope>IDENTIFICATION</scope>
    <source>
        <tissue evidence="3">Cell line</tissue>
    </source>
</reference>
<gene>
    <name evidence="3" type="primary">LOC140594628</name>
</gene>
<dbReference type="RefSeq" id="XP_072585131.1">
    <property type="nucleotide sequence ID" value="XM_072729030.1"/>
</dbReference>
<evidence type="ECO:0000256" key="1">
    <source>
        <dbReference type="SAM" id="MobiDB-lite"/>
    </source>
</evidence>
<dbReference type="GeneID" id="140594628"/>
<sequence length="288" mass="31342">MQKPFRNRFLKEMNHAVARPAQPFGEGPPASALLPWRVHGSPDCGPRTEGRNHPSLAGNLIPGRCSLSDDPGPAGGPHSYGHSSFTYTDLHLFFQECLTGCPLQIHQMCHLFHHVVISGIIIEHPSPPLWSMDGCSLLSIPPNVLNTVRRGKRLMELLSLSMTAKMNPKKPKSLSMSDLPAACHTHLKPQGNECGSGGGKSANQMPGCWKPVILSEHLPCPAQRFKTNFPTDRQLSTSTGHEAPGLHRCGHTKLPRLPELLLRRPPPGLGRSGSGGRRRAEEAPALEL</sequence>
<feature type="region of interest" description="Disordered" evidence="1">
    <location>
        <begin position="229"/>
        <end position="288"/>
    </location>
</feature>